<feature type="transmembrane region" description="Helical" evidence="1">
    <location>
        <begin position="7"/>
        <end position="29"/>
    </location>
</feature>
<dbReference type="Proteomes" id="UP000694541">
    <property type="component" value="Unplaced"/>
</dbReference>
<proteinExistence type="predicted"/>
<evidence type="ECO:0008006" key="4">
    <source>
        <dbReference type="Google" id="ProtNLM"/>
    </source>
</evidence>
<dbReference type="InterPro" id="IPR029063">
    <property type="entry name" value="SAM-dependent_MTases_sf"/>
</dbReference>
<dbReference type="PANTHER" id="PTHR45036:SF1">
    <property type="entry name" value="METHYLTRANSFERASE LIKE 7A"/>
    <property type="match status" value="1"/>
</dbReference>
<keyword evidence="3" id="KW-1185">Reference proteome</keyword>
<reference evidence="2" key="1">
    <citation type="submission" date="2025-08" db="UniProtKB">
        <authorList>
            <consortium name="Ensembl"/>
        </authorList>
    </citation>
    <scope>IDENTIFICATION</scope>
</reference>
<dbReference type="Ensembl" id="ENSANIT00000016426.1">
    <property type="protein sequence ID" value="ENSANIP00000015877.1"/>
    <property type="gene ID" value="ENSANIG00000010616.1"/>
</dbReference>
<dbReference type="Gene3D" id="3.40.50.150">
    <property type="entry name" value="Vaccinia Virus protein VP39"/>
    <property type="match status" value="1"/>
</dbReference>
<reference evidence="2" key="2">
    <citation type="submission" date="2025-09" db="UniProtKB">
        <authorList>
            <consortium name="Ensembl"/>
        </authorList>
    </citation>
    <scope>IDENTIFICATION</scope>
</reference>
<dbReference type="SUPFAM" id="SSF53335">
    <property type="entry name" value="S-adenosyl-L-methionine-dependent methyltransferases"/>
    <property type="match status" value="1"/>
</dbReference>
<organism evidence="2 3">
    <name type="scientific">Accipiter nisus</name>
    <name type="common">Eurasian sparrowhawk</name>
    <dbReference type="NCBI Taxonomy" id="211598"/>
    <lineage>
        <taxon>Eukaryota</taxon>
        <taxon>Metazoa</taxon>
        <taxon>Chordata</taxon>
        <taxon>Craniata</taxon>
        <taxon>Vertebrata</taxon>
        <taxon>Euteleostomi</taxon>
        <taxon>Archelosauria</taxon>
        <taxon>Archosauria</taxon>
        <taxon>Dinosauria</taxon>
        <taxon>Saurischia</taxon>
        <taxon>Theropoda</taxon>
        <taxon>Coelurosauria</taxon>
        <taxon>Aves</taxon>
        <taxon>Neognathae</taxon>
        <taxon>Neoaves</taxon>
        <taxon>Telluraves</taxon>
        <taxon>Accipitrimorphae</taxon>
        <taxon>Accipitriformes</taxon>
        <taxon>Accipitridae</taxon>
        <taxon>Accipitrinae</taxon>
        <taxon>Accipiter</taxon>
    </lineage>
</organism>
<accession>A0A8B9RXC8</accession>
<dbReference type="InterPro" id="IPR052356">
    <property type="entry name" value="Thiol_S-MT"/>
</dbReference>
<keyword evidence="1" id="KW-0812">Transmembrane</keyword>
<evidence type="ECO:0000313" key="3">
    <source>
        <dbReference type="Proteomes" id="UP000694541"/>
    </source>
</evidence>
<keyword evidence="1" id="KW-0472">Membrane</keyword>
<evidence type="ECO:0000313" key="2">
    <source>
        <dbReference type="Ensembl" id="ENSANIP00000015877.1"/>
    </source>
</evidence>
<dbReference type="AlphaFoldDB" id="A0A8B9RXC8"/>
<protein>
    <recommendedName>
        <fullName evidence="4">Methyltransferase type 11 domain-containing protein</fullName>
    </recommendedName>
</protein>
<sequence length="248" mass="28599">MTEASTLFLHACLTLLAMPIYLLPFLGIWEPLCQKFFPFFLEKFSAIHERKTKKQKQELFHNLPDFMRPSGELKLLEIRTGCSANFQFYPPGCTCTDTNPNFQQALSRKRFLLAVGEDLHQVPSSSVDAVIRAFVLCSVCSVNGTVKYCERLYFPQGGAFCFLEHVAADHSSWKYFWQQICCPTWKLIFDGCCLMREIWKNLEQANFSELNLQHINIELPWKPVRPPHHQLCCEVTHTALPSLLPCPH</sequence>
<name>A0A8B9RXC8_9AVES</name>
<dbReference type="GO" id="GO:0008168">
    <property type="term" value="F:methyltransferase activity"/>
    <property type="evidence" value="ECO:0007669"/>
    <property type="project" value="TreeGrafter"/>
</dbReference>
<dbReference type="PANTHER" id="PTHR45036">
    <property type="entry name" value="METHYLTRANSFERASE LIKE 7B"/>
    <property type="match status" value="1"/>
</dbReference>
<evidence type="ECO:0000256" key="1">
    <source>
        <dbReference type="SAM" id="Phobius"/>
    </source>
</evidence>
<keyword evidence="1" id="KW-1133">Transmembrane helix</keyword>